<evidence type="ECO:0000313" key="3">
    <source>
        <dbReference type="Proteomes" id="UP000005442"/>
    </source>
</evidence>
<dbReference type="KEGG" id="mrh:MycrhN_4871"/>
<dbReference type="PROSITE" id="PS51257">
    <property type="entry name" value="PROKAR_LIPOPROTEIN"/>
    <property type="match status" value="1"/>
</dbReference>
<feature type="region of interest" description="Disordered" evidence="1">
    <location>
        <begin position="24"/>
        <end position="103"/>
    </location>
</feature>
<gene>
    <name evidence="2" type="ordered locus">MycrhN_4871</name>
</gene>
<evidence type="ECO:0000313" key="2">
    <source>
        <dbReference type="EMBL" id="AEV75352.1"/>
    </source>
</evidence>
<keyword evidence="3" id="KW-1185">Reference proteome</keyword>
<dbReference type="PATRIC" id="fig|710685.3.peg.4877"/>
<proteinExistence type="predicted"/>
<dbReference type="OrthoDB" id="4752236at2"/>
<dbReference type="Proteomes" id="UP000005442">
    <property type="component" value="Chromosome"/>
</dbReference>
<protein>
    <recommendedName>
        <fullName evidence="4">DUF5642 domain-containing protein</fullName>
    </recommendedName>
</protein>
<dbReference type="HOGENOM" id="CLU_111998_0_0_11"/>
<feature type="compositionally biased region" description="Low complexity" evidence="1">
    <location>
        <begin position="34"/>
        <end position="68"/>
    </location>
</feature>
<dbReference type="EMBL" id="CP003169">
    <property type="protein sequence ID" value="AEV75352.1"/>
    <property type="molecule type" value="Genomic_DNA"/>
</dbReference>
<dbReference type="STRING" id="710685.MycrhN_4871"/>
<dbReference type="AlphaFoldDB" id="G8RTH8"/>
<evidence type="ECO:0008006" key="4">
    <source>
        <dbReference type="Google" id="ProtNLM"/>
    </source>
</evidence>
<accession>G8RTH8</accession>
<sequence>MDIARLSATSLAVAALVIGVTASGCSKGDDSKSESSTSSAASSTTSAEATSSGESAPPETSAAPAEPADYGKLLLPPADMGDDTQTPGGVQLNPGGNPGAAQVYASSDGKQKIIDTILVFPDVAAAASNFDSNSKTMNEVTTGAPEPVEVGDQGVMAIGTSPDGTKSVTVVLFSQGKALVSLNFEGEPNDPVPPDVAKDIATKQAALIADGLPEE</sequence>
<name>G8RTH8_MYCRN</name>
<organism evidence="2 3">
    <name type="scientific">Mycolicibacterium rhodesiae (strain NBB3)</name>
    <name type="common">Mycobacterium rhodesiae</name>
    <dbReference type="NCBI Taxonomy" id="710685"/>
    <lineage>
        <taxon>Bacteria</taxon>
        <taxon>Bacillati</taxon>
        <taxon>Actinomycetota</taxon>
        <taxon>Actinomycetes</taxon>
        <taxon>Mycobacteriales</taxon>
        <taxon>Mycobacteriaceae</taxon>
        <taxon>Mycolicibacterium</taxon>
    </lineage>
</organism>
<reference evidence="2 3" key="1">
    <citation type="submission" date="2011-12" db="EMBL/GenBank/DDBJ databases">
        <title>Complete sequence of Mycobacterium rhodesiae NBB3.</title>
        <authorList>
            <consortium name="US DOE Joint Genome Institute"/>
            <person name="Lucas S."/>
            <person name="Han J."/>
            <person name="Lapidus A."/>
            <person name="Cheng J.-F."/>
            <person name="Goodwin L."/>
            <person name="Pitluck S."/>
            <person name="Peters L."/>
            <person name="Mikhailova N."/>
            <person name="Gu W."/>
            <person name="Detter J.C."/>
            <person name="Han C."/>
            <person name="Tapia R."/>
            <person name="Land M."/>
            <person name="Hauser L."/>
            <person name="Kyrpides N."/>
            <person name="Ivanova N."/>
            <person name="Pagani I."/>
            <person name="Mattes T."/>
            <person name="Holmes A."/>
            <person name="Rutledge P."/>
            <person name="Paulsen I."/>
            <person name="Coleman N."/>
            <person name="Woyke T."/>
        </authorList>
    </citation>
    <scope>NUCLEOTIDE SEQUENCE [LARGE SCALE GENOMIC DNA]</scope>
    <source>
        <strain evidence="2 3">NBB3</strain>
    </source>
</reference>
<evidence type="ECO:0000256" key="1">
    <source>
        <dbReference type="SAM" id="MobiDB-lite"/>
    </source>
</evidence>
<dbReference type="eggNOG" id="ENOG5032KWA">
    <property type="taxonomic scope" value="Bacteria"/>
</dbReference>